<name>A0AA39XHM4_9PEZI</name>
<reference evidence="1" key="1">
    <citation type="submission" date="2023-06" db="EMBL/GenBank/DDBJ databases">
        <title>Genome-scale phylogeny and comparative genomics of the fungal order Sordariales.</title>
        <authorList>
            <consortium name="Lawrence Berkeley National Laboratory"/>
            <person name="Hensen N."/>
            <person name="Bonometti L."/>
            <person name="Westerberg I."/>
            <person name="Brannstrom I.O."/>
            <person name="Guillou S."/>
            <person name="Cros-Aarteil S."/>
            <person name="Calhoun S."/>
            <person name="Haridas S."/>
            <person name="Kuo A."/>
            <person name="Mondo S."/>
            <person name="Pangilinan J."/>
            <person name="Riley R."/>
            <person name="Labutti K."/>
            <person name="Andreopoulos B."/>
            <person name="Lipzen A."/>
            <person name="Chen C."/>
            <person name="Yanf M."/>
            <person name="Daum C."/>
            <person name="Ng V."/>
            <person name="Clum A."/>
            <person name="Steindorff A."/>
            <person name="Ohm R."/>
            <person name="Martin F."/>
            <person name="Silar P."/>
            <person name="Natvig D."/>
            <person name="Lalanne C."/>
            <person name="Gautier V."/>
            <person name="Ament-Velasquez S.L."/>
            <person name="Kruys A."/>
            <person name="Hutchinson M.I."/>
            <person name="Powell A.J."/>
            <person name="Barry K."/>
            <person name="Miller A.N."/>
            <person name="Grigoriev I.V."/>
            <person name="Debuchy R."/>
            <person name="Gladieux P."/>
            <person name="Thoren M.H."/>
            <person name="Johannesson H."/>
        </authorList>
    </citation>
    <scope>NUCLEOTIDE SEQUENCE</scope>
    <source>
        <strain evidence="1">CBS 606.72</strain>
    </source>
</reference>
<proteinExistence type="predicted"/>
<dbReference type="Proteomes" id="UP001175000">
    <property type="component" value="Unassembled WGS sequence"/>
</dbReference>
<dbReference type="AlphaFoldDB" id="A0AA39XHM4"/>
<dbReference type="EMBL" id="JAULSU010000001">
    <property type="protein sequence ID" value="KAK0634074.1"/>
    <property type="molecule type" value="Genomic_DNA"/>
</dbReference>
<protein>
    <submittedName>
        <fullName evidence="1">Uncharacterized protein</fullName>
    </submittedName>
</protein>
<sequence>MKSGWAPDEPAPTRATPKGIYDQTCRTIRSATSNPYLLHAKVFIFTDYWGVPGLKEVSLCKLSSALQDVGLLVNTKCMRDRLIALVEYCYDKPQPEELLSLIHLYATFKLPQL</sequence>
<accession>A0AA39XHM4</accession>
<gene>
    <name evidence="1" type="ORF">B0T14DRAFT_576464</name>
</gene>
<evidence type="ECO:0000313" key="2">
    <source>
        <dbReference type="Proteomes" id="UP001175000"/>
    </source>
</evidence>
<organism evidence="1 2">
    <name type="scientific">Immersiella caudata</name>
    <dbReference type="NCBI Taxonomy" id="314043"/>
    <lineage>
        <taxon>Eukaryota</taxon>
        <taxon>Fungi</taxon>
        <taxon>Dikarya</taxon>
        <taxon>Ascomycota</taxon>
        <taxon>Pezizomycotina</taxon>
        <taxon>Sordariomycetes</taxon>
        <taxon>Sordariomycetidae</taxon>
        <taxon>Sordariales</taxon>
        <taxon>Lasiosphaeriaceae</taxon>
        <taxon>Immersiella</taxon>
    </lineage>
</organism>
<evidence type="ECO:0000313" key="1">
    <source>
        <dbReference type="EMBL" id="KAK0634074.1"/>
    </source>
</evidence>
<comment type="caution">
    <text evidence="1">The sequence shown here is derived from an EMBL/GenBank/DDBJ whole genome shotgun (WGS) entry which is preliminary data.</text>
</comment>
<keyword evidence="2" id="KW-1185">Reference proteome</keyword>